<dbReference type="InterPro" id="IPR020845">
    <property type="entry name" value="AMP-binding_CS"/>
</dbReference>
<dbReference type="EMBL" id="JW863608">
    <property type="protein sequence ID" value="AFO96125.1"/>
    <property type="molecule type" value="mRNA"/>
</dbReference>
<comment type="similarity">
    <text evidence="2">Belongs to the ATP-dependent AMP-binding enzyme family.</text>
</comment>
<dbReference type="InterPro" id="IPR042099">
    <property type="entry name" value="ANL_N_sf"/>
</dbReference>
<dbReference type="GO" id="GO:0005789">
    <property type="term" value="C:endoplasmic reticulum membrane"/>
    <property type="evidence" value="ECO:0007669"/>
    <property type="project" value="TreeGrafter"/>
</dbReference>
<dbReference type="InterPro" id="IPR025110">
    <property type="entry name" value="AMP-bd_C"/>
</dbReference>
<dbReference type="FunFam" id="3.30.300.30:FF:000002">
    <property type="entry name" value="Long-chain fatty acid transport protein 1"/>
    <property type="match status" value="1"/>
</dbReference>
<dbReference type="Pfam" id="PF00501">
    <property type="entry name" value="AMP-binding"/>
    <property type="match status" value="1"/>
</dbReference>
<keyword evidence="9" id="KW-1133">Transmembrane helix</keyword>
<keyword evidence="6" id="KW-0812">Transmembrane</keyword>
<keyword evidence="3" id="KW-0813">Transport</keyword>
<dbReference type="GO" id="GO:0005886">
    <property type="term" value="C:plasma membrane"/>
    <property type="evidence" value="ECO:0007669"/>
    <property type="project" value="UniProtKB-SubCell"/>
</dbReference>
<dbReference type="GO" id="GO:0004467">
    <property type="term" value="F:long-chain fatty acid-CoA ligase activity"/>
    <property type="evidence" value="ECO:0007669"/>
    <property type="project" value="UniProtKB-EC"/>
</dbReference>
<dbReference type="Gene3D" id="3.40.50.12780">
    <property type="entry name" value="N-terminal domain of ligase-like"/>
    <property type="match status" value="1"/>
</dbReference>
<organism evidence="20">
    <name type="scientific">Callorhinchus milii</name>
    <name type="common">Ghost shark</name>
    <dbReference type="NCBI Taxonomy" id="7868"/>
    <lineage>
        <taxon>Eukaryota</taxon>
        <taxon>Metazoa</taxon>
        <taxon>Chordata</taxon>
        <taxon>Craniata</taxon>
        <taxon>Vertebrata</taxon>
        <taxon>Chondrichthyes</taxon>
        <taxon>Holocephali</taxon>
        <taxon>Chimaeriformes</taxon>
        <taxon>Callorhinchidae</taxon>
        <taxon>Callorhinchus</taxon>
    </lineage>
</organism>
<evidence type="ECO:0000256" key="15">
    <source>
        <dbReference type="ARBA" id="ARBA00036527"/>
    </source>
</evidence>
<dbReference type="NCBIfam" id="NF006134">
    <property type="entry name" value="PRK08279.1"/>
    <property type="match status" value="1"/>
</dbReference>
<dbReference type="PROSITE" id="PS00455">
    <property type="entry name" value="AMP_BINDING"/>
    <property type="match status" value="1"/>
</dbReference>
<evidence type="ECO:0000256" key="11">
    <source>
        <dbReference type="ARBA" id="ARBA00023098"/>
    </source>
</evidence>
<comment type="subcellular location">
    <subcellularLocation>
        <location evidence="1">Cell membrane</location>
        <topology evidence="1">Multi-pass membrane protein</topology>
    </subcellularLocation>
</comment>
<evidence type="ECO:0000256" key="1">
    <source>
        <dbReference type="ARBA" id="ARBA00004651"/>
    </source>
</evidence>
<evidence type="ECO:0000259" key="18">
    <source>
        <dbReference type="Pfam" id="PF00501"/>
    </source>
</evidence>
<sequence>MLWVAAGAVSGLAAGALAVLFLLALVCPHLGEDLLFFLRAGSFGLRVCRAQLTGSLLTVLDRFAQRVRATPDKAFLLYEGRALTYRDVDRRSNRVARVFLRLQLRRRERERDREEEEEEEPAVKAGDAVALLMSNEPDFVCVWFGLAKLGCAVAFLNTNIRAQALLHCLHSSGAKTLVVGADLVNAVEDILPNIQENNISVWVMEKNCTLHGVNTLIDKIEEASEDPVPAPWRSQIHLKSTFLYIFTSGTTGLPKAAVITQLQALRGSVGFWIFGVTKDDIIYVSLPLYHGAASLIGIGGCIELGATLVLKKKFSASQFWNDCRKYNITVFQYIGELCRYLCNQPKAEGEKDHKVRVAVGNGIRTDVWKEFIERFGSIKICEFYGATEGNLCFMNYTGKLGSVGRVSFVHKRFIPYELVKYDAQKEEALRNEHGLCEKVNKGQTGLLISPITKRNPFSGYAGNKRFTDQKLMKDVFKIGDLYFNTGDLMSESHDGFIYFRDRIGDTFRWKGENVATTEVADIIGMLDFVQEVNVYGVSIPGYEGRIGMAAIILNPGQEFDGKIFCSHIIKYLPGYAFPRFIRIQESMEMTGTFKRKKMHLVEEGFNPMKISEPLYFLNVSEKSCASLTEQIFNDILSLKIKL</sequence>
<keyword evidence="7" id="KW-0547">Nucleotide-binding</keyword>
<keyword evidence="10" id="KW-0445">Lipid transport</keyword>
<evidence type="ECO:0000256" key="5">
    <source>
        <dbReference type="ARBA" id="ARBA00022598"/>
    </source>
</evidence>
<dbReference type="PANTHER" id="PTHR43107">
    <property type="entry name" value="LONG-CHAIN FATTY ACID TRANSPORT PROTEIN"/>
    <property type="match status" value="1"/>
</dbReference>
<proteinExistence type="evidence at transcript level"/>
<keyword evidence="4" id="KW-1003">Cell membrane</keyword>
<feature type="domain" description="AMP-dependent synthetase/ligase" evidence="18">
    <location>
        <begin position="123"/>
        <end position="406"/>
    </location>
</feature>
<dbReference type="GO" id="GO:0044539">
    <property type="term" value="P:long-chain fatty acid import into cell"/>
    <property type="evidence" value="ECO:0007669"/>
    <property type="project" value="TreeGrafter"/>
</dbReference>
<keyword evidence="8" id="KW-0276">Fatty acid metabolism</keyword>
<dbReference type="PANTHER" id="PTHR43107:SF10">
    <property type="entry name" value="LONG-CHAIN FATTY ACID TRANSPORT PROTEIN 6"/>
    <property type="match status" value="1"/>
</dbReference>
<dbReference type="Gene3D" id="3.30.300.30">
    <property type="match status" value="1"/>
</dbReference>
<evidence type="ECO:0000256" key="12">
    <source>
        <dbReference type="ARBA" id="ARBA00023136"/>
    </source>
</evidence>
<evidence type="ECO:0000256" key="13">
    <source>
        <dbReference type="ARBA" id="ARBA00024484"/>
    </source>
</evidence>
<dbReference type="InterPro" id="IPR045851">
    <property type="entry name" value="AMP-bd_C_sf"/>
</dbReference>
<comment type="catalytic activity">
    <reaction evidence="13">
        <text>a long-chain fatty acid + ATP + CoA = a long-chain fatty acyl-CoA + AMP + diphosphate</text>
        <dbReference type="Rhea" id="RHEA:15421"/>
        <dbReference type="ChEBI" id="CHEBI:30616"/>
        <dbReference type="ChEBI" id="CHEBI:33019"/>
        <dbReference type="ChEBI" id="CHEBI:57287"/>
        <dbReference type="ChEBI" id="CHEBI:57560"/>
        <dbReference type="ChEBI" id="CHEBI:83139"/>
        <dbReference type="ChEBI" id="CHEBI:456215"/>
        <dbReference type="EC" id="6.2.1.3"/>
    </reaction>
    <physiologicalReaction direction="left-to-right" evidence="13">
        <dbReference type="Rhea" id="RHEA:15422"/>
    </physiologicalReaction>
</comment>
<dbReference type="Pfam" id="PF13193">
    <property type="entry name" value="AMP-binding_C"/>
    <property type="match status" value="1"/>
</dbReference>
<reference evidence="20" key="1">
    <citation type="journal article" date="2014" name="Nature">
        <title>Elephant shark genome provides unique insights into gnathostome evolution.</title>
        <authorList>
            <consortium name="International Elephant Shark Genome Sequencing Consortium"/>
            <person name="Venkatesh B."/>
            <person name="Lee A.P."/>
            <person name="Ravi V."/>
            <person name="Maurya A.K."/>
            <person name="Lian M.M."/>
            <person name="Swann J.B."/>
            <person name="Ohta Y."/>
            <person name="Flajnik M.F."/>
            <person name="Sutoh Y."/>
            <person name="Kasahara M."/>
            <person name="Hoon S."/>
            <person name="Gangu V."/>
            <person name="Roy S.W."/>
            <person name="Irimia M."/>
            <person name="Korzh V."/>
            <person name="Kondrychyn I."/>
            <person name="Lim Z.W."/>
            <person name="Tay B.H."/>
            <person name="Tohari S."/>
            <person name="Kong K.W."/>
            <person name="Ho S."/>
            <person name="Lorente-Galdos B."/>
            <person name="Quilez J."/>
            <person name="Marques-Bonet T."/>
            <person name="Raney B.J."/>
            <person name="Ingham P.W."/>
            <person name="Tay A."/>
            <person name="Hillier L.W."/>
            <person name="Minx P."/>
            <person name="Boehm T."/>
            <person name="Wilson R.K."/>
            <person name="Brenner S."/>
            <person name="Warren W.C."/>
        </authorList>
    </citation>
    <scope>NUCLEOTIDE SEQUENCE</scope>
    <source>
        <tissue evidence="20">Brain</tissue>
    </source>
</reference>
<keyword evidence="12" id="KW-0472">Membrane</keyword>
<evidence type="ECO:0000259" key="19">
    <source>
        <dbReference type="Pfam" id="PF13193"/>
    </source>
</evidence>
<evidence type="ECO:0000256" key="16">
    <source>
        <dbReference type="ARBA" id="ARBA00041297"/>
    </source>
</evidence>
<evidence type="ECO:0000256" key="8">
    <source>
        <dbReference type="ARBA" id="ARBA00022832"/>
    </source>
</evidence>
<protein>
    <recommendedName>
        <fullName evidence="14">long-chain-fatty-acid--CoA ligase</fullName>
        <ecNumber evidence="14">6.2.1.3</ecNumber>
    </recommendedName>
    <alternativeName>
        <fullName evidence="16">Long-chain-fatty-acid--CoA ligase</fullName>
    </alternativeName>
</protein>
<evidence type="ECO:0000256" key="10">
    <source>
        <dbReference type="ARBA" id="ARBA00023055"/>
    </source>
</evidence>
<evidence type="ECO:0000256" key="9">
    <source>
        <dbReference type="ARBA" id="ARBA00022989"/>
    </source>
</evidence>
<dbReference type="InterPro" id="IPR000873">
    <property type="entry name" value="AMP-dep_synth/lig_dom"/>
</dbReference>
<comment type="catalytic activity">
    <reaction evidence="15">
        <text>a very long-chain fatty acid + ATP + CoA = a very long-chain fatty acyl-CoA + AMP + diphosphate</text>
        <dbReference type="Rhea" id="RHEA:54536"/>
        <dbReference type="ChEBI" id="CHEBI:30616"/>
        <dbReference type="ChEBI" id="CHEBI:33019"/>
        <dbReference type="ChEBI" id="CHEBI:57287"/>
        <dbReference type="ChEBI" id="CHEBI:58950"/>
        <dbReference type="ChEBI" id="CHEBI:138261"/>
        <dbReference type="ChEBI" id="CHEBI:456215"/>
    </reaction>
    <physiologicalReaction direction="left-to-right" evidence="15">
        <dbReference type="Rhea" id="RHEA:54537"/>
    </physiologicalReaction>
</comment>
<evidence type="ECO:0000256" key="17">
    <source>
        <dbReference type="ARBA" id="ARBA00048666"/>
    </source>
</evidence>
<evidence type="ECO:0000256" key="3">
    <source>
        <dbReference type="ARBA" id="ARBA00022448"/>
    </source>
</evidence>
<dbReference type="AlphaFoldDB" id="V9KD18"/>
<keyword evidence="5" id="KW-0436">Ligase</keyword>
<dbReference type="GO" id="GO:0005324">
    <property type="term" value="F:long-chain fatty acid transmembrane transporter activity"/>
    <property type="evidence" value="ECO:0007669"/>
    <property type="project" value="TreeGrafter"/>
</dbReference>
<evidence type="ECO:0000256" key="7">
    <source>
        <dbReference type="ARBA" id="ARBA00022741"/>
    </source>
</evidence>
<evidence type="ECO:0000256" key="6">
    <source>
        <dbReference type="ARBA" id="ARBA00022692"/>
    </source>
</evidence>
<dbReference type="SUPFAM" id="SSF56801">
    <property type="entry name" value="Acetyl-CoA synthetase-like"/>
    <property type="match status" value="1"/>
</dbReference>
<accession>V9KD18</accession>
<name>V9KD18_CALMI</name>
<dbReference type="EC" id="6.2.1.3" evidence="14"/>
<dbReference type="GO" id="GO:0000166">
    <property type="term" value="F:nucleotide binding"/>
    <property type="evidence" value="ECO:0007669"/>
    <property type="project" value="UniProtKB-KW"/>
</dbReference>
<evidence type="ECO:0000256" key="2">
    <source>
        <dbReference type="ARBA" id="ARBA00006432"/>
    </source>
</evidence>
<evidence type="ECO:0000256" key="4">
    <source>
        <dbReference type="ARBA" id="ARBA00022475"/>
    </source>
</evidence>
<comment type="catalytic activity">
    <reaction evidence="17">
        <text>tetracosanoate + ATP + CoA = tetracosanoyl-CoA + AMP + diphosphate</text>
        <dbReference type="Rhea" id="RHEA:33639"/>
        <dbReference type="ChEBI" id="CHEBI:30616"/>
        <dbReference type="ChEBI" id="CHEBI:31014"/>
        <dbReference type="ChEBI" id="CHEBI:33019"/>
        <dbReference type="ChEBI" id="CHEBI:57287"/>
        <dbReference type="ChEBI" id="CHEBI:65052"/>
        <dbReference type="ChEBI" id="CHEBI:456215"/>
    </reaction>
    <physiologicalReaction direction="left-to-right" evidence="17">
        <dbReference type="Rhea" id="RHEA:33640"/>
    </physiologicalReaction>
</comment>
<evidence type="ECO:0000256" key="14">
    <source>
        <dbReference type="ARBA" id="ARBA00026121"/>
    </source>
</evidence>
<evidence type="ECO:0000313" key="20">
    <source>
        <dbReference type="EMBL" id="AFO96125.1"/>
    </source>
</evidence>
<dbReference type="FunFam" id="3.40.50.12780:FF:000005">
    <property type="entry name" value="Solute carrier family 27 member 6"/>
    <property type="match status" value="1"/>
</dbReference>
<feature type="domain" description="AMP-binding enzyme C-terminal" evidence="19">
    <location>
        <begin position="518"/>
        <end position="594"/>
    </location>
</feature>
<keyword evidence="11" id="KW-0443">Lipid metabolism</keyword>